<dbReference type="Proteomes" id="UP000565078">
    <property type="component" value="Unassembled WGS sequence"/>
</dbReference>
<name>A0A7J4IXQ3_9ARCH</name>
<accession>A0A7J4IXQ3</accession>
<reference evidence="3" key="1">
    <citation type="journal article" date="2020" name="bioRxiv">
        <title>A rank-normalized archaeal taxonomy based on genome phylogeny resolves widespread incomplete and uneven classifications.</title>
        <authorList>
            <person name="Rinke C."/>
            <person name="Chuvochina M."/>
            <person name="Mussig A.J."/>
            <person name="Chaumeil P.-A."/>
            <person name="Waite D.W."/>
            <person name="Whitman W.B."/>
            <person name="Parks D.H."/>
            <person name="Hugenholtz P."/>
        </authorList>
    </citation>
    <scope>NUCLEOTIDE SEQUENCE [LARGE SCALE GENOMIC DNA]</scope>
</reference>
<keyword evidence="1" id="KW-1133">Transmembrane helix</keyword>
<keyword evidence="1" id="KW-0812">Transmembrane</keyword>
<dbReference type="EMBL" id="DUGC01000001">
    <property type="protein sequence ID" value="HIH09039.1"/>
    <property type="molecule type" value="Genomic_DNA"/>
</dbReference>
<dbReference type="AlphaFoldDB" id="A0A7J4IXQ3"/>
<evidence type="ECO:0000313" key="2">
    <source>
        <dbReference type="EMBL" id="HIH09039.1"/>
    </source>
</evidence>
<sequence>MANEFLAKNFFWLSYFRSSNGKKRWISRTSHLLGSVSLISGAIFLLFVYLTVGAAVQLSGSLHLGMVNYIYLLFMLIYALMLSGGAFFFFKDILSSVVVNYDGSYFRLDSPITVRNYVNVFFLKEHTSVGSAIARVEYSKALFDIFSEHPEYYYTLEFVFTNAEHVKYPFLYTSSDLLAYFFDKMPMVASLRFGHFTQEDVKKIAAFFEVPCVLVE</sequence>
<proteinExistence type="predicted"/>
<feature type="transmembrane region" description="Helical" evidence="1">
    <location>
        <begin position="32"/>
        <end position="57"/>
    </location>
</feature>
<keyword evidence="1" id="KW-0472">Membrane</keyword>
<evidence type="ECO:0000313" key="3">
    <source>
        <dbReference type="Proteomes" id="UP000565078"/>
    </source>
</evidence>
<organism evidence="2 3">
    <name type="scientific">Candidatus Iainarchaeum sp</name>
    <dbReference type="NCBI Taxonomy" id="3101447"/>
    <lineage>
        <taxon>Archaea</taxon>
        <taxon>Candidatus Iainarchaeota</taxon>
        <taxon>Candidatus Iainarchaeia</taxon>
        <taxon>Candidatus Iainarchaeales</taxon>
        <taxon>Candidatus Iainarchaeaceae</taxon>
        <taxon>Candidatus Iainarchaeum</taxon>
    </lineage>
</organism>
<gene>
    <name evidence="2" type="ORF">HA254_00035</name>
</gene>
<protein>
    <submittedName>
        <fullName evidence="2">Uncharacterized protein</fullName>
    </submittedName>
</protein>
<evidence type="ECO:0000256" key="1">
    <source>
        <dbReference type="SAM" id="Phobius"/>
    </source>
</evidence>
<comment type="caution">
    <text evidence="2">The sequence shown here is derived from an EMBL/GenBank/DDBJ whole genome shotgun (WGS) entry which is preliminary data.</text>
</comment>
<feature type="transmembrane region" description="Helical" evidence="1">
    <location>
        <begin position="69"/>
        <end position="90"/>
    </location>
</feature>